<keyword evidence="1" id="KW-0812">Transmembrane</keyword>
<keyword evidence="1" id="KW-1133">Transmembrane helix</keyword>
<keyword evidence="1" id="KW-0472">Membrane</keyword>
<organism evidence="2 3">
    <name type="scientific">Granulosicoccus antarcticus IMCC3135</name>
    <dbReference type="NCBI Taxonomy" id="1192854"/>
    <lineage>
        <taxon>Bacteria</taxon>
        <taxon>Pseudomonadati</taxon>
        <taxon>Pseudomonadota</taxon>
        <taxon>Gammaproteobacteria</taxon>
        <taxon>Chromatiales</taxon>
        <taxon>Granulosicoccaceae</taxon>
        <taxon>Granulosicoccus</taxon>
    </lineage>
</organism>
<accession>A0A2Z2NR42</accession>
<dbReference type="EMBL" id="CP018632">
    <property type="protein sequence ID" value="ASJ73892.1"/>
    <property type="molecule type" value="Genomic_DNA"/>
</dbReference>
<proteinExistence type="predicted"/>
<sequence>MGYREHWSTTITLLMFLWTQWYSAIGQLRPAFSHHAAFVWFVVCVAGLSIRSDNLGVSSIVRALSLDGDRAYASLLRNIHSKAIDLSVLRSTWMKVVLRVFGDRIERVNGRVVLIANGKKIAKSGKRMPGVKSLFQESESNRAT</sequence>
<name>A0A2Z2NR42_9GAMM</name>
<dbReference type="Proteomes" id="UP000250079">
    <property type="component" value="Chromosome"/>
</dbReference>
<keyword evidence="3" id="KW-1185">Reference proteome</keyword>
<dbReference type="AlphaFoldDB" id="A0A2Z2NR42"/>
<evidence type="ECO:0000313" key="3">
    <source>
        <dbReference type="Proteomes" id="UP000250079"/>
    </source>
</evidence>
<reference evidence="2 3" key="1">
    <citation type="submission" date="2016-12" db="EMBL/GenBank/DDBJ databases">
        <authorList>
            <person name="Song W.-J."/>
            <person name="Kurnit D.M."/>
        </authorList>
    </citation>
    <scope>NUCLEOTIDE SEQUENCE [LARGE SCALE GENOMIC DNA]</scope>
    <source>
        <strain evidence="2 3">IMCC3135</strain>
    </source>
</reference>
<feature type="transmembrane region" description="Helical" evidence="1">
    <location>
        <begin position="7"/>
        <end position="25"/>
    </location>
</feature>
<feature type="transmembrane region" description="Helical" evidence="1">
    <location>
        <begin position="31"/>
        <end position="50"/>
    </location>
</feature>
<gene>
    <name evidence="2" type="ORF">IMCC3135_19065</name>
</gene>
<protein>
    <submittedName>
        <fullName evidence="2">Uncharacterized protein</fullName>
    </submittedName>
</protein>
<evidence type="ECO:0000256" key="1">
    <source>
        <dbReference type="SAM" id="Phobius"/>
    </source>
</evidence>
<dbReference type="KEGG" id="gai:IMCC3135_19065"/>
<evidence type="ECO:0000313" key="2">
    <source>
        <dbReference type="EMBL" id="ASJ73892.1"/>
    </source>
</evidence>
<dbReference type="RefSeq" id="WP_088919010.1">
    <property type="nucleotide sequence ID" value="NZ_CP018632.1"/>
</dbReference>